<evidence type="ECO:0000256" key="5">
    <source>
        <dbReference type="RuleBase" id="RU369002"/>
    </source>
</evidence>
<dbReference type="PROSITE" id="PS50177">
    <property type="entry name" value="NTF2_DOMAIN"/>
    <property type="match status" value="1"/>
</dbReference>
<dbReference type="GO" id="GO:0051028">
    <property type="term" value="P:mRNA transport"/>
    <property type="evidence" value="ECO:0007669"/>
    <property type="project" value="UniProtKB-UniRule"/>
</dbReference>
<evidence type="ECO:0000313" key="9">
    <source>
        <dbReference type="Proteomes" id="UP000002320"/>
    </source>
</evidence>
<reference evidence="8" key="2">
    <citation type="submission" date="2021-02" db="UniProtKB">
        <authorList>
            <consortium name="EnsemblMetazoa"/>
        </authorList>
    </citation>
    <scope>IDENTIFICATION</scope>
    <source>
        <strain evidence="8">JHB</strain>
    </source>
</reference>
<gene>
    <name evidence="8" type="primary">6053699</name>
    <name evidence="7" type="ORF">CpipJ_CPIJ019405</name>
</gene>
<dbReference type="EnsemblMetazoa" id="CPIJ019405-RA">
    <property type="protein sequence ID" value="CPIJ019405-PA"/>
    <property type="gene ID" value="CPIJ019405"/>
</dbReference>
<evidence type="ECO:0000256" key="4">
    <source>
        <dbReference type="ARBA" id="ARBA00070836"/>
    </source>
</evidence>
<dbReference type="SUPFAM" id="SSF54427">
    <property type="entry name" value="NTF2-like"/>
    <property type="match status" value="1"/>
</dbReference>
<evidence type="ECO:0000256" key="1">
    <source>
        <dbReference type="ARBA" id="ARBA00022448"/>
    </source>
</evidence>
<dbReference type="VEuPathDB" id="VectorBase:CPIJ019405"/>
<evidence type="ECO:0000256" key="3">
    <source>
        <dbReference type="ARBA" id="ARBA00023242"/>
    </source>
</evidence>
<dbReference type="Pfam" id="PF02136">
    <property type="entry name" value="NTF2"/>
    <property type="match status" value="1"/>
</dbReference>
<name>B0XJC1_CULQU</name>
<dbReference type="Proteomes" id="UP000002320">
    <property type="component" value="Unassembled WGS sequence"/>
</dbReference>
<dbReference type="AlphaFoldDB" id="B0XJC1"/>
<dbReference type="HOGENOM" id="CLU_122448_1_1_1"/>
<keyword evidence="1 5" id="KW-0813">Transport</keyword>
<dbReference type="InterPro" id="IPR018222">
    <property type="entry name" value="Nuclear_transport_factor_2_euk"/>
</dbReference>
<reference evidence="7" key="1">
    <citation type="submission" date="2007-03" db="EMBL/GenBank/DDBJ databases">
        <title>Annotation of Culex pipiens quinquefasciatus.</title>
        <authorList>
            <consortium name="The Broad Institute Genome Sequencing Platform"/>
            <person name="Atkinson P.W."/>
            <person name="Hemingway J."/>
            <person name="Christensen B.M."/>
            <person name="Higgs S."/>
            <person name="Kodira C."/>
            <person name="Hannick L."/>
            <person name="Megy K."/>
            <person name="O'Leary S."/>
            <person name="Pearson M."/>
            <person name="Haas B.J."/>
            <person name="Mauceli E."/>
            <person name="Wortman J.R."/>
            <person name="Lee N.H."/>
            <person name="Guigo R."/>
            <person name="Stanke M."/>
            <person name="Alvarado L."/>
            <person name="Amedeo P."/>
            <person name="Antoine C.H."/>
            <person name="Arensburger P."/>
            <person name="Bidwell S.L."/>
            <person name="Crawford M."/>
            <person name="Camaro F."/>
            <person name="Devon K."/>
            <person name="Engels R."/>
            <person name="Hammond M."/>
            <person name="Howarth C."/>
            <person name="Koehrsen M."/>
            <person name="Lawson D."/>
            <person name="Montgomery P."/>
            <person name="Nene V."/>
            <person name="Nusbaum C."/>
            <person name="Puiu D."/>
            <person name="Romero-Severson J."/>
            <person name="Severson D.W."/>
            <person name="Shumway M."/>
            <person name="Sisk P."/>
            <person name="Stolte C."/>
            <person name="Zeng Q."/>
            <person name="Eisenstadt E."/>
            <person name="Fraser-Liggett C."/>
            <person name="Strausberg R."/>
            <person name="Galagan J."/>
            <person name="Birren B."/>
            <person name="Collins F.H."/>
        </authorList>
    </citation>
    <scope>NUCLEOTIDE SEQUENCE [LARGE SCALE GENOMIC DNA]</scope>
    <source>
        <strain evidence="7">JHB</strain>
    </source>
</reference>
<dbReference type="OMA" id="HFTRLYY"/>
<dbReference type="Gene3D" id="3.10.450.50">
    <property type="match status" value="1"/>
</dbReference>
<dbReference type="InterPro" id="IPR002075">
    <property type="entry name" value="NTF2_dom"/>
</dbReference>
<protein>
    <recommendedName>
        <fullName evidence="4 5">NTF2-related export protein</fullName>
    </recommendedName>
</protein>
<keyword evidence="5" id="KW-0963">Cytoplasm</keyword>
<feature type="domain" description="NTF2" evidence="6">
    <location>
        <begin position="26"/>
        <end position="141"/>
    </location>
</feature>
<dbReference type="GO" id="GO:0005737">
    <property type="term" value="C:cytoplasm"/>
    <property type="evidence" value="ECO:0007669"/>
    <property type="project" value="UniProtKB-SubCell"/>
</dbReference>
<dbReference type="InterPro" id="IPR045875">
    <property type="entry name" value="NTF2"/>
</dbReference>
<dbReference type="FunCoup" id="B0XJC1">
    <property type="interactions" value="1402"/>
</dbReference>
<dbReference type="FunFam" id="3.10.450.50:FF:000006">
    <property type="entry name" value="NTF2-related export protein 2 isoform 1"/>
    <property type="match status" value="1"/>
</dbReference>
<sequence length="146" mass="16745">MSSEHASKVTGNRKELRTKIDTACRTAEEFTKLYYDSVDKKRHQMSKLYMDNGLLVWNGNGANGKDNIQKYFQELPRSEHVMNTLDAQPIIDDAVSSQLTFIIQVSGTVRFQDNPTKPFQQTFMITAQGDKWKIASDCFRLQDAIF</sequence>
<evidence type="ECO:0000313" key="8">
    <source>
        <dbReference type="EnsemblMetazoa" id="CPIJ019405-PA"/>
    </source>
</evidence>
<dbReference type="VEuPathDB" id="VectorBase:CQUJHB004608"/>
<evidence type="ECO:0000259" key="6">
    <source>
        <dbReference type="PROSITE" id="PS50177"/>
    </source>
</evidence>
<dbReference type="STRING" id="7176.B0XJC1"/>
<dbReference type="KEGG" id="cqu:CpipJ_CPIJ019405"/>
<dbReference type="GO" id="GO:0015031">
    <property type="term" value="P:protein transport"/>
    <property type="evidence" value="ECO:0007669"/>
    <property type="project" value="UniProtKB-KW"/>
</dbReference>
<dbReference type="OrthoDB" id="25408at2759"/>
<organism>
    <name type="scientific">Culex quinquefasciatus</name>
    <name type="common">Southern house mosquito</name>
    <name type="synonym">Culex pungens</name>
    <dbReference type="NCBI Taxonomy" id="7176"/>
    <lineage>
        <taxon>Eukaryota</taxon>
        <taxon>Metazoa</taxon>
        <taxon>Ecdysozoa</taxon>
        <taxon>Arthropoda</taxon>
        <taxon>Hexapoda</taxon>
        <taxon>Insecta</taxon>
        <taxon>Pterygota</taxon>
        <taxon>Neoptera</taxon>
        <taxon>Endopterygota</taxon>
        <taxon>Diptera</taxon>
        <taxon>Nematocera</taxon>
        <taxon>Culicoidea</taxon>
        <taxon>Culicidae</taxon>
        <taxon>Culicinae</taxon>
        <taxon>Culicini</taxon>
        <taxon>Culex</taxon>
        <taxon>Culex</taxon>
    </lineage>
</organism>
<comment type="function">
    <text evidence="5">Has a role in nuclear-cytoplasmic transport of proteins and mRNAs.</text>
</comment>
<proteinExistence type="predicted"/>
<keyword evidence="9" id="KW-1185">Reference proteome</keyword>
<dbReference type="CDD" id="cd00780">
    <property type="entry name" value="NTF2"/>
    <property type="match status" value="1"/>
</dbReference>
<accession>B0XJC1</accession>
<evidence type="ECO:0000313" key="7">
    <source>
        <dbReference type="EMBL" id="EDS30158.1"/>
    </source>
</evidence>
<dbReference type="PANTHER" id="PTHR12612">
    <property type="entry name" value="NUCLEAR TRANSPORT FACTOR 2"/>
    <property type="match status" value="1"/>
</dbReference>
<dbReference type="EMBL" id="DS233478">
    <property type="protein sequence ID" value="EDS30158.1"/>
    <property type="molecule type" value="Genomic_DNA"/>
</dbReference>
<dbReference type="GO" id="GO:0005634">
    <property type="term" value="C:nucleus"/>
    <property type="evidence" value="ECO:0007669"/>
    <property type="project" value="UniProtKB-SubCell"/>
</dbReference>
<dbReference type="GO" id="GO:0006913">
    <property type="term" value="P:nucleocytoplasmic transport"/>
    <property type="evidence" value="ECO:0007669"/>
    <property type="project" value="UniProtKB-UniRule"/>
</dbReference>
<dbReference type="InterPro" id="IPR032710">
    <property type="entry name" value="NTF2-like_dom_sf"/>
</dbReference>
<keyword evidence="3 5" id="KW-0539">Nucleus</keyword>
<dbReference type="InParanoid" id="B0XJC1"/>
<evidence type="ECO:0000256" key="2">
    <source>
        <dbReference type="ARBA" id="ARBA00022927"/>
    </source>
</evidence>
<keyword evidence="2 5" id="KW-0653">Protein transport</keyword>
<comment type="subcellular location">
    <subcellularLocation>
        <location evidence="5">Cytoplasm</location>
    </subcellularLocation>
    <subcellularLocation>
        <location evidence="5">Nucleus</location>
    </subcellularLocation>
</comment>
<dbReference type="eggNOG" id="KOG4353">
    <property type="taxonomic scope" value="Eukaryota"/>
</dbReference>